<comment type="caution">
    <text evidence="1">The sequence shown here is derived from an EMBL/GenBank/DDBJ whole genome shotgun (WGS) entry which is preliminary data.</text>
</comment>
<proteinExistence type="predicted"/>
<dbReference type="PANTHER" id="PTHR34368:SF1">
    <property type="entry name" value="OS01G0962200 PROTEIN"/>
    <property type="match status" value="1"/>
</dbReference>
<dbReference type="AlphaFoldDB" id="A0AAD8HFC0"/>
<accession>A0AAD8HFC0</accession>
<dbReference type="PANTHER" id="PTHR34368">
    <property type="entry name" value="OS01G0962200 PROTEIN"/>
    <property type="match status" value="1"/>
</dbReference>
<evidence type="ECO:0000313" key="1">
    <source>
        <dbReference type="EMBL" id="KAK1366114.1"/>
    </source>
</evidence>
<keyword evidence="2" id="KW-1185">Reference proteome</keyword>
<protein>
    <recommendedName>
        <fullName evidence="3">Alkaline ceramidase</fullName>
    </recommendedName>
</protein>
<dbReference type="Proteomes" id="UP001237642">
    <property type="component" value="Unassembled WGS sequence"/>
</dbReference>
<organism evidence="1 2">
    <name type="scientific">Heracleum sosnowskyi</name>
    <dbReference type="NCBI Taxonomy" id="360622"/>
    <lineage>
        <taxon>Eukaryota</taxon>
        <taxon>Viridiplantae</taxon>
        <taxon>Streptophyta</taxon>
        <taxon>Embryophyta</taxon>
        <taxon>Tracheophyta</taxon>
        <taxon>Spermatophyta</taxon>
        <taxon>Magnoliopsida</taxon>
        <taxon>eudicotyledons</taxon>
        <taxon>Gunneridae</taxon>
        <taxon>Pentapetalae</taxon>
        <taxon>asterids</taxon>
        <taxon>campanulids</taxon>
        <taxon>Apiales</taxon>
        <taxon>Apiaceae</taxon>
        <taxon>Apioideae</taxon>
        <taxon>apioid superclade</taxon>
        <taxon>Tordylieae</taxon>
        <taxon>Tordyliinae</taxon>
        <taxon>Heracleum</taxon>
    </lineage>
</organism>
<dbReference type="EMBL" id="JAUIZM010000009">
    <property type="protein sequence ID" value="KAK1366114.1"/>
    <property type="molecule type" value="Genomic_DNA"/>
</dbReference>
<evidence type="ECO:0000313" key="2">
    <source>
        <dbReference type="Proteomes" id="UP001237642"/>
    </source>
</evidence>
<name>A0AAD8HFC0_9APIA</name>
<sequence length="117" mass="13287">MAVLLPPMYTHSTYWLWAAGFYLLAKVEEAVDKPIYSWTHHIVSGHTIKHLFAAMVPVFFTIMLAKRSIETNRGQRVERWSLHRPKNQALQDAGAVVPTSYEASNHAEAVELNLLIS</sequence>
<reference evidence="1" key="2">
    <citation type="submission" date="2023-05" db="EMBL/GenBank/DDBJ databases">
        <authorList>
            <person name="Schelkunov M.I."/>
        </authorList>
    </citation>
    <scope>NUCLEOTIDE SEQUENCE</scope>
    <source>
        <strain evidence="1">Hsosn_3</strain>
        <tissue evidence="1">Leaf</tissue>
    </source>
</reference>
<gene>
    <name evidence="1" type="ORF">POM88_041675</name>
</gene>
<evidence type="ECO:0008006" key="3">
    <source>
        <dbReference type="Google" id="ProtNLM"/>
    </source>
</evidence>
<reference evidence="1" key="1">
    <citation type="submission" date="2023-02" db="EMBL/GenBank/DDBJ databases">
        <title>Genome of toxic invasive species Heracleum sosnowskyi carries increased number of genes despite the absence of recent whole-genome duplications.</title>
        <authorList>
            <person name="Schelkunov M."/>
            <person name="Shtratnikova V."/>
            <person name="Makarenko M."/>
            <person name="Klepikova A."/>
            <person name="Omelchenko D."/>
            <person name="Novikova G."/>
            <person name="Obukhova E."/>
            <person name="Bogdanov V."/>
            <person name="Penin A."/>
            <person name="Logacheva M."/>
        </authorList>
    </citation>
    <scope>NUCLEOTIDE SEQUENCE</scope>
    <source>
        <strain evidence="1">Hsosn_3</strain>
        <tissue evidence="1">Leaf</tissue>
    </source>
</reference>